<dbReference type="InterPro" id="IPR000863">
    <property type="entry name" value="Sulfotransferase_dom"/>
</dbReference>
<accession>A0AAV6V4Z2</accession>
<name>A0AAV6V4Z2_9ARAC</name>
<keyword evidence="2" id="KW-0808">Transferase</keyword>
<dbReference type="Pfam" id="PF00685">
    <property type="entry name" value="Sulfotransfer_1"/>
    <property type="match status" value="1"/>
</dbReference>
<evidence type="ECO:0000256" key="2">
    <source>
        <dbReference type="ARBA" id="ARBA00022679"/>
    </source>
</evidence>
<comment type="similarity">
    <text evidence="1">Belongs to the sulfotransferase 1 family.</text>
</comment>
<dbReference type="GO" id="GO:0008146">
    <property type="term" value="F:sulfotransferase activity"/>
    <property type="evidence" value="ECO:0007669"/>
    <property type="project" value="InterPro"/>
</dbReference>
<evidence type="ECO:0000313" key="5">
    <source>
        <dbReference type="Proteomes" id="UP000827092"/>
    </source>
</evidence>
<dbReference type="PANTHER" id="PTHR11783">
    <property type="entry name" value="SULFOTRANSFERASE SULT"/>
    <property type="match status" value="1"/>
</dbReference>
<dbReference type="AlphaFoldDB" id="A0AAV6V4Z2"/>
<comment type="caution">
    <text evidence="4">The sequence shown here is derived from an EMBL/GenBank/DDBJ whole genome shotgun (WGS) entry which is preliminary data.</text>
</comment>
<gene>
    <name evidence="4" type="ORF">JTE90_019606</name>
</gene>
<reference evidence="4 5" key="1">
    <citation type="journal article" date="2022" name="Nat. Ecol. Evol.">
        <title>A masculinizing supergene underlies an exaggerated male reproductive morph in a spider.</title>
        <authorList>
            <person name="Hendrickx F."/>
            <person name="De Corte Z."/>
            <person name="Sonet G."/>
            <person name="Van Belleghem S.M."/>
            <person name="Kostlbacher S."/>
            <person name="Vangestel C."/>
        </authorList>
    </citation>
    <scope>NUCLEOTIDE SEQUENCE [LARGE SCALE GENOMIC DNA]</scope>
    <source>
        <strain evidence="4">W744_W776</strain>
    </source>
</reference>
<dbReference type="EMBL" id="JAFNEN010000158">
    <property type="protein sequence ID" value="KAG8191542.1"/>
    <property type="molecule type" value="Genomic_DNA"/>
</dbReference>
<dbReference type="Proteomes" id="UP000827092">
    <property type="component" value="Unassembled WGS sequence"/>
</dbReference>
<organism evidence="4 5">
    <name type="scientific">Oedothorax gibbosus</name>
    <dbReference type="NCBI Taxonomy" id="931172"/>
    <lineage>
        <taxon>Eukaryota</taxon>
        <taxon>Metazoa</taxon>
        <taxon>Ecdysozoa</taxon>
        <taxon>Arthropoda</taxon>
        <taxon>Chelicerata</taxon>
        <taxon>Arachnida</taxon>
        <taxon>Araneae</taxon>
        <taxon>Araneomorphae</taxon>
        <taxon>Entelegynae</taxon>
        <taxon>Araneoidea</taxon>
        <taxon>Linyphiidae</taxon>
        <taxon>Erigoninae</taxon>
        <taxon>Oedothorax</taxon>
    </lineage>
</organism>
<dbReference type="InterPro" id="IPR027417">
    <property type="entry name" value="P-loop_NTPase"/>
</dbReference>
<dbReference type="SUPFAM" id="SSF52540">
    <property type="entry name" value="P-loop containing nucleoside triphosphate hydrolases"/>
    <property type="match status" value="1"/>
</dbReference>
<keyword evidence="5" id="KW-1185">Reference proteome</keyword>
<evidence type="ECO:0000313" key="4">
    <source>
        <dbReference type="EMBL" id="KAG8191542.1"/>
    </source>
</evidence>
<evidence type="ECO:0000259" key="3">
    <source>
        <dbReference type="Pfam" id="PF00685"/>
    </source>
</evidence>
<protein>
    <recommendedName>
        <fullName evidence="3">Sulfotransferase domain-containing protein</fullName>
    </recommendedName>
</protein>
<feature type="domain" description="Sulfotransferase" evidence="3">
    <location>
        <begin position="72"/>
        <end position="348"/>
    </location>
</feature>
<proteinExistence type="inferred from homology"/>
<evidence type="ECO:0000256" key="1">
    <source>
        <dbReference type="ARBA" id="ARBA00005771"/>
    </source>
</evidence>
<sequence length="359" mass="41455">MNGKGRQIEVASHRFIANVSLFKGLVWNKKDISNMSKASGQKTPCNYFDGVPIPAFFPAEMVQSIIDYKPKDDDIFIVTFPKCGTTWSHHTLELILRHGENFGENFKLTDTGPFLEVAGAEGIKNVKRPCAFKTHLPFRLTPWSDKAKYIYVTRNPKDTCVSFYHHMANMPVMAFNGTFDEFFEHFISGDAGYGDYFDHLEGWYEQRNRPNVLFVTYEEMKEDPEAAILKMASFVDDEKYAEPLRKDRQKLENVVKYSSFEKMKADFNKGIKDMFSMSAEDAKKSTELPEGFKAMISKMHEVKDGEDAPKNAGALAFVRKGIIGDWRNHFSEEQSRRLDEKFEERTKNIEIANIWKQYM</sequence>
<dbReference type="Gene3D" id="3.40.50.300">
    <property type="entry name" value="P-loop containing nucleotide triphosphate hydrolases"/>
    <property type="match status" value="1"/>
</dbReference>